<dbReference type="EMBL" id="PHGZ01000008">
    <property type="protein sequence ID" value="PJG83438.1"/>
    <property type="molecule type" value="Genomic_DNA"/>
</dbReference>
<dbReference type="AlphaFoldDB" id="A0A2M8RX19"/>
<protein>
    <submittedName>
        <fullName evidence="1">Addiction module toxin RelE</fullName>
    </submittedName>
</protein>
<dbReference type="RefSeq" id="WP_100296375.1">
    <property type="nucleotide sequence ID" value="NZ_PHGZ01000008.1"/>
</dbReference>
<reference evidence="1 2" key="1">
    <citation type="submission" date="2017-11" db="EMBL/GenBank/DDBJ databases">
        <title>Reclassification of Bisgaard taxon 5 as Caviibacterium pharyngocola gen. nov., sp. nov.</title>
        <authorList>
            <person name="Christensen H."/>
        </authorList>
    </citation>
    <scope>NUCLEOTIDE SEQUENCE [LARGE SCALE GENOMIC DNA]</scope>
    <source>
        <strain evidence="1 2">7_3</strain>
    </source>
</reference>
<proteinExistence type="predicted"/>
<dbReference type="Proteomes" id="UP000230282">
    <property type="component" value="Unassembled WGS sequence"/>
</dbReference>
<dbReference type="PIRSF" id="PIRSF018634">
    <property type="entry name" value="UCP018634"/>
    <property type="match status" value="1"/>
</dbReference>
<gene>
    <name evidence="1" type="ORF">CVP04_04755</name>
</gene>
<evidence type="ECO:0000313" key="1">
    <source>
        <dbReference type="EMBL" id="PJG83438.1"/>
    </source>
</evidence>
<evidence type="ECO:0000313" key="2">
    <source>
        <dbReference type="Proteomes" id="UP000230282"/>
    </source>
</evidence>
<name>A0A2M8RX19_9PAST</name>
<dbReference type="Pfam" id="PF06296">
    <property type="entry name" value="RelE"/>
    <property type="match status" value="1"/>
</dbReference>
<comment type="caution">
    <text evidence="1">The sequence shown here is derived from an EMBL/GenBank/DDBJ whole genome shotgun (WGS) entry which is preliminary data.</text>
</comment>
<accession>A0A2M8RX19</accession>
<organism evidence="1 2">
    <name type="scientific">Caviibacterium pharyngocola</name>
    <dbReference type="NCBI Taxonomy" id="28159"/>
    <lineage>
        <taxon>Bacteria</taxon>
        <taxon>Pseudomonadati</taxon>
        <taxon>Pseudomonadota</taxon>
        <taxon>Gammaproteobacteria</taxon>
        <taxon>Pasteurellales</taxon>
        <taxon>Pasteurellaceae</taxon>
        <taxon>Caviibacterium</taxon>
    </lineage>
</organism>
<sequence length="125" mass="14240">MRILKSKFFDKFARKSQISDEILKKTIEDIENGLIDANLGAGVIKQRIPKQSRGKSKGYRSIIIYKFATLSIFVHGYDKKDQANISSDELLAFKALADDIFTLTQEQLQIAIDNKIFIEVTNNEI</sequence>
<dbReference type="OrthoDB" id="8607264at2"/>
<keyword evidence="2" id="KW-1185">Reference proteome</keyword>
<dbReference type="InterPro" id="IPR009387">
    <property type="entry name" value="HigB-2"/>
</dbReference>